<dbReference type="SMART" id="SM01110">
    <property type="entry name" value="Cutinase"/>
    <property type="match status" value="1"/>
</dbReference>
<dbReference type="Pfam" id="PF01083">
    <property type="entry name" value="Cutinase"/>
    <property type="match status" value="1"/>
</dbReference>
<reference evidence="11" key="1">
    <citation type="submission" date="2020-01" db="EMBL/GenBank/DDBJ databases">
        <title>Identification and distribution of gene clusters putatively required for synthesis of sphingolipid metabolism inhibitors in phylogenetically diverse species of the filamentous fungus Fusarium.</title>
        <authorList>
            <person name="Kim H.-S."/>
            <person name="Busman M."/>
            <person name="Brown D.W."/>
            <person name="Divon H."/>
            <person name="Uhlig S."/>
            <person name="Proctor R.H."/>
        </authorList>
    </citation>
    <scope>NUCLEOTIDE SEQUENCE</scope>
    <source>
        <strain evidence="11">NRRL 31653</strain>
    </source>
</reference>
<dbReference type="OrthoDB" id="2975078at2759"/>
<feature type="chain" id="PRO_5040414658" description="cutinase" evidence="10">
    <location>
        <begin position="17"/>
        <end position="271"/>
    </location>
</feature>
<feature type="active site" description="Nucleophile" evidence="8">
    <location>
        <position position="157"/>
    </location>
</feature>
<feature type="disulfide bond" evidence="9">
    <location>
        <begin position="69"/>
        <end position="146"/>
    </location>
</feature>
<feature type="active site" evidence="8">
    <location>
        <position position="213"/>
    </location>
</feature>
<keyword evidence="4 10" id="KW-0732">Signal</keyword>
<comment type="catalytic activity">
    <reaction evidence="7">
        <text>cutin + H2O = cutin monomers.</text>
        <dbReference type="EC" id="3.1.1.74"/>
    </reaction>
</comment>
<dbReference type="InterPro" id="IPR029058">
    <property type="entry name" value="AB_hydrolase_fold"/>
</dbReference>
<dbReference type="InterPro" id="IPR011150">
    <property type="entry name" value="Cutinase_monf"/>
</dbReference>
<dbReference type="EC" id="3.1.1.74" evidence="2"/>
<dbReference type="GO" id="GO:0016052">
    <property type="term" value="P:carbohydrate catabolic process"/>
    <property type="evidence" value="ECO:0007669"/>
    <property type="project" value="TreeGrafter"/>
</dbReference>
<feature type="signal peptide" evidence="10">
    <location>
        <begin position="1"/>
        <end position="16"/>
    </location>
</feature>
<evidence type="ECO:0000256" key="1">
    <source>
        <dbReference type="ARBA" id="ARBA00007534"/>
    </source>
</evidence>
<dbReference type="SUPFAM" id="SSF53474">
    <property type="entry name" value="alpha/beta-Hydrolases"/>
    <property type="match status" value="1"/>
</dbReference>
<protein>
    <recommendedName>
        <fullName evidence="2">cutinase</fullName>
        <ecNumber evidence="2">3.1.1.74</ecNumber>
    </recommendedName>
</protein>
<evidence type="ECO:0000256" key="8">
    <source>
        <dbReference type="PIRSR" id="PIRSR611150-1"/>
    </source>
</evidence>
<comment type="similarity">
    <text evidence="1">Belongs to the cutinase family.</text>
</comment>
<organism evidence="11 12">
    <name type="scientific">Fusarium agapanthi</name>
    <dbReference type="NCBI Taxonomy" id="1803897"/>
    <lineage>
        <taxon>Eukaryota</taxon>
        <taxon>Fungi</taxon>
        <taxon>Dikarya</taxon>
        <taxon>Ascomycota</taxon>
        <taxon>Pezizomycotina</taxon>
        <taxon>Sordariomycetes</taxon>
        <taxon>Hypocreomycetidae</taxon>
        <taxon>Hypocreales</taxon>
        <taxon>Nectriaceae</taxon>
        <taxon>Fusarium</taxon>
        <taxon>Fusarium fujikuroi species complex</taxon>
    </lineage>
</organism>
<feature type="disulfide bond" evidence="9">
    <location>
        <begin position="209"/>
        <end position="216"/>
    </location>
</feature>
<comment type="caution">
    <text evidence="11">The sequence shown here is derived from an EMBL/GenBank/DDBJ whole genome shotgun (WGS) entry which is preliminary data.</text>
</comment>
<accession>A0A9P5EAY9</accession>
<dbReference type="PANTHER" id="PTHR48250:SF2">
    <property type="entry name" value="CUTINASE"/>
    <property type="match status" value="1"/>
</dbReference>
<sequence>MKPTHILIALAALVYAAPVVEQPMALAIPGLDTHFQPHVKRCDRGPPQYEGKYPYRNQTYNQIDDGTPCRNVTMIYARGLKQKGNVGKVGDTGPMIFNHLAELIGPENLAIAGVTFKAKIRDWMAPKKSKGGLVMVELIKRAASQCPNTKIVLVGYSVGGKVLHKAAENLSWGMTQRITAAVTLGHKKKGSMGAELMGRIPATRTLVICKKGDAFCDRKLPWETIFGVPGLFFWLIKMVGKHTSYEENAATAAIFINSRLNGNFTDIYYWA</sequence>
<evidence type="ECO:0000313" key="11">
    <source>
        <dbReference type="EMBL" id="KAF4496294.1"/>
    </source>
</evidence>
<keyword evidence="3" id="KW-0719">Serine esterase</keyword>
<evidence type="ECO:0000256" key="3">
    <source>
        <dbReference type="ARBA" id="ARBA00022487"/>
    </source>
</evidence>
<dbReference type="GO" id="GO:0050525">
    <property type="term" value="F:cutinase activity"/>
    <property type="evidence" value="ECO:0007669"/>
    <property type="project" value="UniProtKB-EC"/>
</dbReference>
<keyword evidence="6 9" id="KW-1015">Disulfide bond</keyword>
<dbReference type="PANTHER" id="PTHR48250">
    <property type="entry name" value="CUTINASE 2-RELATED"/>
    <property type="match status" value="1"/>
</dbReference>
<name>A0A9P5EAY9_9HYPO</name>
<dbReference type="AlphaFoldDB" id="A0A9P5EAY9"/>
<evidence type="ECO:0000256" key="9">
    <source>
        <dbReference type="PIRSR" id="PIRSR611150-2"/>
    </source>
</evidence>
<evidence type="ECO:0000256" key="4">
    <source>
        <dbReference type="ARBA" id="ARBA00022729"/>
    </source>
</evidence>
<keyword evidence="5" id="KW-0378">Hydrolase</keyword>
<evidence type="ECO:0000256" key="2">
    <source>
        <dbReference type="ARBA" id="ARBA00013095"/>
    </source>
</evidence>
<dbReference type="Proteomes" id="UP000737391">
    <property type="component" value="Unassembled WGS sequence"/>
</dbReference>
<dbReference type="EMBL" id="LUFC02000554">
    <property type="protein sequence ID" value="KAF4496294.1"/>
    <property type="molecule type" value="Genomic_DNA"/>
</dbReference>
<evidence type="ECO:0000256" key="7">
    <source>
        <dbReference type="ARBA" id="ARBA00034045"/>
    </source>
</evidence>
<evidence type="ECO:0000256" key="6">
    <source>
        <dbReference type="ARBA" id="ARBA00023157"/>
    </source>
</evidence>
<evidence type="ECO:0000256" key="10">
    <source>
        <dbReference type="SAM" id="SignalP"/>
    </source>
</evidence>
<dbReference type="InterPro" id="IPR000675">
    <property type="entry name" value="Cutinase/axe"/>
</dbReference>
<dbReference type="GO" id="GO:0005576">
    <property type="term" value="C:extracellular region"/>
    <property type="evidence" value="ECO:0007669"/>
    <property type="project" value="InterPro"/>
</dbReference>
<feature type="active site" description="Proton donor/acceptor" evidence="8">
    <location>
        <position position="242"/>
    </location>
</feature>
<keyword evidence="12" id="KW-1185">Reference proteome</keyword>
<dbReference type="Gene3D" id="3.40.50.1820">
    <property type="entry name" value="alpha/beta hydrolase"/>
    <property type="match status" value="1"/>
</dbReference>
<evidence type="ECO:0000256" key="5">
    <source>
        <dbReference type="ARBA" id="ARBA00022801"/>
    </source>
</evidence>
<gene>
    <name evidence="11" type="ORF">FAGAP_7550</name>
</gene>
<evidence type="ECO:0000313" key="12">
    <source>
        <dbReference type="Proteomes" id="UP000737391"/>
    </source>
</evidence>
<proteinExistence type="inferred from homology"/>